<sequence length="105" mass="12494">MNMDVNRFGNFNRTKVLELVMQQYKVYIVKSENILRPVETNYMYFLTNTIQTVEGQLFEELIDFHYTVIPDDVWCYVLASHVNFVPEPDDQFIESMMLEINTLIS</sequence>
<evidence type="ECO:0000313" key="2">
    <source>
        <dbReference type="Proteomes" id="UP000250369"/>
    </source>
</evidence>
<dbReference type="EMBL" id="QMFB01000001">
    <property type="protein sequence ID" value="RAV22656.1"/>
    <property type="molecule type" value="Genomic_DNA"/>
</dbReference>
<proteinExistence type="predicted"/>
<name>A0A329MTE6_9BACL</name>
<reference evidence="1 2" key="1">
    <citation type="journal article" date="2009" name="Int. J. Syst. Evol. Microbiol.">
        <title>Paenibacillus contaminans sp. nov., isolated from a contaminated laboratory plate.</title>
        <authorList>
            <person name="Chou J.H."/>
            <person name="Lee J.H."/>
            <person name="Lin M.C."/>
            <person name="Chang P.S."/>
            <person name="Arun A.B."/>
            <person name="Young C.C."/>
            <person name="Chen W.M."/>
        </authorList>
    </citation>
    <scope>NUCLEOTIDE SEQUENCE [LARGE SCALE GENOMIC DNA]</scope>
    <source>
        <strain evidence="1 2">CKOBP-6</strain>
    </source>
</reference>
<protein>
    <submittedName>
        <fullName evidence="1">Uncharacterized protein</fullName>
    </submittedName>
</protein>
<gene>
    <name evidence="1" type="ORF">DQG23_00095</name>
</gene>
<dbReference type="RefSeq" id="WP_113028767.1">
    <property type="nucleotide sequence ID" value="NZ_QMFB01000001.1"/>
</dbReference>
<organism evidence="1 2">
    <name type="scientific">Paenibacillus contaminans</name>
    <dbReference type="NCBI Taxonomy" id="450362"/>
    <lineage>
        <taxon>Bacteria</taxon>
        <taxon>Bacillati</taxon>
        <taxon>Bacillota</taxon>
        <taxon>Bacilli</taxon>
        <taxon>Bacillales</taxon>
        <taxon>Paenibacillaceae</taxon>
        <taxon>Paenibacillus</taxon>
    </lineage>
</organism>
<keyword evidence="2" id="KW-1185">Reference proteome</keyword>
<dbReference type="Proteomes" id="UP000250369">
    <property type="component" value="Unassembled WGS sequence"/>
</dbReference>
<comment type="caution">
    <text evidence="1">The sequence shown here is derived from an EMBL/GenBank/DDBJ whole genome shotgun (WGS) entry which is preliminary data.</text>
</comment>
<dbReference type="AlphaFoldDB" id="A0A329MTE6"/>
<accession>A0A329MTE6</accession>
<evidence type="ECO:0000313" key="1">
    <source>
        <dbReference type="EMBL" id="RAV22656.1"/>
    </source>
</evidence>